<reference evidence="4" key="1">
    <citation type="submission" date="2020-11" db="EMBL/GenBank/DDBJ databases">
        <authorList>
            <person name="Tran Van P."/>
        </authorList>
    </citation>
    <scope>NUCLEOTIDE SEQUENCE</scope>
</reference>
<comment type="similarity">
    <text evidence="1">Belongs to the zygin family.</text>
</comment>
<sequence length="175" mass="19435">MRIPVGAPSPGVLLPAHLRQELKYMNLRELSELLCDLEVCTRENSEILVQELARRDELTFEKELRNTFISLLVSIHSRKQQLVVDKKGTAAGSKHLTTVIPYDATPGSLTLPTIQVLNRILKAIADDNPTVPTLLTDYILKDTVGGSWFFAHRLEHNGLQSGEALTSNRPNALVS</sequence>
<accession>A0A7R8W248</accession>
<organism evidence="4">
    <name type="scientific">Cyprideis torosa</name>
    <dbReference type="NCBI Taxonomy" id="163714"/>
    <lineage>
        <taxon>Eukaryota</taxon>
        <taxon>Metazoa</taxon>
        <taxon>Ecdysozoa</taxon>
        <taxon>Arthropoda</taxon>
        <taxon>Crustacea</taxon>
        <taxon>Oligostraca</taxon>
        <taxon>Ostracoda</taxon>
        <taxon>Podocopa</taxon>
        <taxon>Podocopida</taxon>
        <taxon>Cytherocopina</taxon>
        <taxon>Cytheroidea</taxon>
        <taxon>Cytherideidae</taxon>
        <taxon>Cyprideis</taxon>
    </lineage>
</organism>
<evidence type="ECO:0000256" key="3">
    <source>
        <dbReference type="ARBA" id="ARBA00023054"/>
    </source>
</evidence>
<dbReference type="GO" id="GO:0005737">
    <property type="term" value="C:cytoplasm"/>
    <property type="evidence" value="ECO:0007669"/>
    <property type="project" value="TreeGrafter"/>
</dbReference>
<dbReference type="PANTHER" id="PTHR12394:SF12">
    <property type="entry name" value="LD08195P"/>
    <property type="match status" value="1"/>
</dbReference>
<name>A0A7R8W248_9CRUS</name>
<keyword evidence="2" id="KW-0597">Phosphoprotein</keyword>
<proteinExistence type="inferred from homology"/>
<dbReference type="GO" id="GO:0030424">
    <property type="term" value="C:axon"/>
    <property type="evidence" value="ECO:0007669"/>
    <property type="project" value="TreeGrafter"/>
</dbReference>
<evidence type="ECO:0000256" key="1">
    <source>
        <dbReference type="ARBA" id="ARBA00006788"/>
    </source>
</evidence>
<protein>
    <submittedName>
        <fullName evidence="4">Uncharacterized protein</fullName>
    </submittedName>
</protein>
<gene>
    <name evidence="4" type="ORF">CTOB1V02_LOCUS908</name>
</gene>
<dbReference type="Pfam" id="PF07763">
    <property type="entry name" value="FEZ"/>
    <property type="match status" value="1"/>
</dbReference>
<dbReference type="OrthoDB" id="7959977at2759"/>
<dbReference type="EMBL" id="OB660121">
    <property type="protein sequence ID" value="CAD7222912.1"/>
    <property type="molecule type" value="Genomic_DNA"/>
</dbReference>
<dbReference type="AlphaFoldDB" id="A0A7R8W248"/>
<evidence type="ECO:0000256" key="2">
    <source>
        <dbReference type="ARBA" id="ARBA00022553"/>
    </source>
</evidence>
<dbReference type="InterPro" id="IPR011680">
    <property type="entry name" value="FEZ"/>
</dbReference>
<keyword evidence="3" id="KW-0175">Coiled coil</keyword>
<dbReference type="PANTHER" id="PTHR12394">
    <property type="entry name" value="ZYGIN"/>
    <property type="match status" value="1"/>
</dbReference>
<evidence type="ECO:0000313" key="4">
    <source>
        <dbReference type="EMBL" id="CAD7222912.1"/>
    </source>
</evidence>